<proteinExistence type="predicted"/>
<accession>A0AAN8TUR7</accession>
<dbReference type="AlphaFoldDB" id="A0AAN8TUR7"/>
<dbReference type="Proteomes" id="UP001371456">
    <property type="component" value="Unassembled WGS sequence"/>
</dbReference>
<name>A0AAN8TUR7_SOLBU</name>
<protein>
    <submittedName>
        <fullName evidence="1">Uncharacterized protein</fullName>
    </submittedName>
</protein>
<comment type="caution">
    <text evidence="1">The sequence shown here is derived from an EMBL/GenBank/DDBJ whole genome shotgun (WGS) entry which is preliminary data.</text>
</comment>
<evidence type="ECO:0000313" key="1">
    <source>
        <dbReference type="EMBL" id="KAK6793770.1"/>
    </source>
</evidence>
<organism evidence="1 2">
    <name type="scientific">Solanum bulbocastanum</name>
    <name type="common">Wild potato</name>
    <dbReference type="NCBI Taxonomy" id="147425"/>
    <lineage>
        <taxon>Eukaryota</taxon>
        <taxon>Viridiplantae</taxon>
        <taxon>Streptophyta</taxon>
        <taxon>Embryophyta</taxon>
        <taxon>Tracheophyta</taxon>
        <taxon>Spermatophyta</taxon>
        <taxon>Magnoliopsida</taxon>
        <taxon>eudicotyledons</taxon>
        <taxon>Gunneridae</taxon>
        <taxon>Pentapetalae</taxon>
        <taxon>asterids</taxon>
        <taxon>lamiids</taxon>
        <taxon>Solanales</taxon>
        <taxon>Solanaceae</taxon>
        <taxon>Solanoideae</taxon>
        <taxon>Solaneae</taxon>
        <taxon>Solanum</taxon>
    </lineage>
</organism>
<dbReference type="EMBL" id="JBANQN010000003">
    <property type="protein sequence ID" value="KAK6793770.1"/>
    <property type="molecule type" value="Genomic_DNA"/>
</dbReference>
<reference evidence="1 2" key="1">
    <citation type="submission" date="2024-02" db="EMBL/GenBank/DDBJ databases">
        <title>de novo genome assembly of Solanum bulbocastanum strain 11H21.</title>
        <authorList>
            <person name="Hosaka A.J."/>
        </authorList>
    </citation>
    <scope>NUCLEOTIDE SEQUENCE [LARGE SCALE GENOMIC DNA]</scope>
    <source>
        <tissue evidence="1">Young leaves</tissue>
    </source>
</reference>
<sequence>MSTFMPPSNHKEVVSDDMICSFGLFIQMFRVHLPEISFLQNRRMDNNLN</sequence>
<gene>
    <name evidence="1" type="ORF">RDI58_007223</name>
</gene>
<keyword evidence="2" id="KW-1185">Reference proteome</keyword>
<evidence type="ECO:0000313" key="2">
    <source>
        <dbReference type="Proteomes" id="UP001371456"/>
    </source>
</evidence>